<accession>A0A0P1F8K5</accession>
<keyword evidence="1" id="KW-0732">Signal</keyword>
<proteinExistence type="predicted"/>
<reference evidence="3 4" key="1">
    <citation type="submission" date="2015-09" db="EMBL/GenBank/DDBJ databases">
        <authorList>
            <consortium name="Swine Surveillance"/>
        </authorList>
    </citation>
    <scope>NUCLEOTIDE SEQUENCE [LARGE SCALE GENOMIC DNA]</scope>
    <source>
        <strain evidence="3 4">CECT 4357</strain>
    </source>
</reference>
<feature type="signal peptide" evidence="1">
    <location>
        <begin position="1"/>
        <end position="22"/>
    </location>
</feature>
<dbReference type="AlphaFoldDB" id="A0A0P1F8K5"/>
<evidence type="ECO:0000313" key="3">
    <source>
        <dbReference type="EMBL" id="CUH64405.1"/>
    </source>
</evidence>
<dbReference type="SMART" id="SM00287">
    <property type="entry name" value="SH3b"/>
    <property type="match status" value="1"/>
</dbReference>
<feature type="chain" id="PRO_5006062381" evidence="1">
    <location>
        <begin position="23"/>
        <end position="180"/>
    </location>
</feature>
<feature type="domain" description="SH3b" evidence="2">
    <location>
        <begin position="112"/>
        <end position="176"/>
    </location>
</feature>
<dbReference type="Pfam" id="PF08239">
    <property type="entry name" value="SH3_3"/>
    <property type="match status" value="1"/>
</dbReference>
<dbReference type="EMBL" id="CYSA01000015">
    <property type="protein sequence ID" value="CUH64405.1"/>
    <property type="molecule type" value="Genomic_DNA"/>
</dbReference>
<name>A0A0P1F8K5_THAGE</name>
<keyword evidence="4" id="KW-1185">Reference proteome</keyword>
<dbReference type="InterPro" id="IPR003646">
    <property type="entry name" value="SH3-like_bac-type"/>
</dbReference>
<organism evidence="3 4">
    <name type="scientific">Thalassovita gelatinovora</name>
    <name type="common">Thalassobius gelatinovorus</name>
    <dbReference type="NCBI Taxonomy" id="53501"/>
    <lineage>
        <taxon>Bacteria</taxon>
        <taxon>Pseudomonadati</taxon>
        <taxon>Pseudomonadota</taxon>
        <taxon>Alphaproteobacteria</taxon>
        <taxon>Rhodobacterales</taxon>
        <taxon>Roseobacteraceae</taxon>
        <taxon>Thalassovita</taxon>
    </lineage>
</organism>
<protein>
    <submittedName>
        <fullName evidence="3">SH3 domain protein</fullName>
    </submittedName>
</protein>
<dbReference type="Proteomes" id="UP000051587">
    <property type="component" value="Unassembled WGS sequence"/>
</dbReference>
<evidence type="ECO:0000259" key="2">
    <source>
        <dbReference type="SMART" id="SM00287"/>
    </source>
</evidence>
<sequence>MQHFIVLTFVLLALAFYQASGGADFNPKADRLVRLAQAEASSARAASERRIVRPAPPAAPIPDPVIAPAPEPASFTAPAVPLIRAAPVAENPTVIAAAPLLPVQVIQAEPVPDFRAVRPARVNLRMGPGKQYNVLLKLTRGTEVRVLQDPGEGWVKLRVTDTGRIGWMAGSLLTAKAADG</sequence>
<evidence type="ECO:0000313" key="4">
    <source>
        <dbReference type="Proteomes" id="UP000051587"/>
    </source>
</evidence>
<evidence type="ECO:0000256" key="1">
    <source>
        <dbReference type="SAM" id="SignalP"/>
    </source>
</evidence>
<dbReference type="Gene3D" id="2.30.30.40">
    <property type="entry name" value="SH3 Domains"/>
    <property type="match status" value="1"/>
</dbReference>
<dbReference type="RefSeq" id="WP_058262008.1">
    <property type="nucleotide sequence ID" value="NZ_CP051181.1"/>
</dbReference>
<dbReference type="OrthoDB" id="7433551at2"/>
<dbReference type="STRING" id="53501.SAMN04488043_1228"/>
<gene>
    <name evidence="3" type="ORF">TG4357_01259</name>
</gene>